<dbReference type="InterPro" id="IPR036380">
    <property type="entry name" value="Isochorismatase-like_sf"/>
</dbReference>
<comment type="similarity">
    <text evidence="1">Belongs to the isochorismatase family.</text>
</comment>
<comment type="caution">
    <text evidence="4">The sequence shown here is derived from an EMBL/GenBank/DDBJ whole genome shotgun (WGS) entry which is preliminary data.</text>
</comment>
<evidence type="ECO:0000259" key="3">
    <source>
        <dbReference type="Pfam" id="PF00857"/>
    </source>
</evidence>
<dbReference type="PANTHER" id="PTHR43540">
    <property type="entry name" value="PEROXYUREIDOACRYLATE/UREIDOACRYLATE AMIDOHYDROLASE-RELATED"/>
    <property type="match status" value="1"/>
</dbReference>
<dbReference type="InterPro" id="IPR050272">
    <property type="entry name" value="Isochorismatase-like_hydrls"/>
</dbReference>
<evidence type="ECO:0000313" key="4">
    <source>
        <dbReference type="EMBL" id="MBM7838725.1"/>
    </source>
</evidence>
<evidence type="ECO:0000256" key="1">
    <source>
        <dbReference type="ARBA" id="ARBA00006336"/>
    </source>
</evidence>
<evidence type="ECO:0000313" key="5">
    <source>
        <dbReference type="Proteomes" id="UP001179280"/>
    </source>
</evidence>
<dbReference type="Pfam" id="PF00857">
    <property type="entry name" value="Isochorismatase"/>
    <property type="match status" value="1"/>
</dbReference>
<keyword evidence="2" id="KW-0378">Hydrolase</keyword>
<protein>
    <submittedName>
        <fullName evidence="4">Nicotinamidase-related amidase</fullName>
    </submittedName>
</protein>
<dbReference type="RefSeq" id="WP_204465966.1">
    <property type="nucleotide sequence ID" value="NZ_JAFBCV010000005.1"/>
</dbReference>
<evidence type="ECO:0000256" key="2">
    <source>
        <dbReference type="ARBA" id="ARBA00022801"/>
    </source>
</evidence>
<gene>
    <name evidence="4" type="ORF">JOC54_001984</name>
</gene>
<dbReference type="InterPro" id="IPR000868">
    <property type="entry name" value="Isochorismatase-like_dom"/>
</dbReference>
<dbReference type="Gene3D" id="3.40.50.850">
    <property type="entry name" value="Isochorismatase-like"/>
    <property type="match status" value="1"/>
</dbReference>
<proteinExistence type="inferred from homology"/>
<dbReference type="SUPFAM" id="SSF52499">
    <property type="entry name" value="Isochorismatase-like hydrolases"/>
    <property type="match status" value="1"/>
</dbReference>
<feature type="domain" description="Isochorismatase-like" evidence="3">
    <location>
        <begin position="3"/>
        <end position="138"/>
    </location>
</feature>
<dbReference type="EMBL" id="JAFBCV010000005">
    <property type="protein sequence ID" value="MBM7838725.1"/>
    <property type="molecule type" value="Genomic_DNA"/>
</dbReference>
<reference evidence="4" key="1">
    <citation type="submission" date="2021-01" db="EMBL/GenBank/DDBJ databases">
        <title>Genomic Encyclopedia of Type Strains, Phase IV (KMG-IV): sequencing the most valuable type-strain genomes for metagenomic binning, comparative biology and taxonomic classification.</title>
        <authorList>
            <person name="Goeker M."/>
        </authorList>
    </citation>
    <scope>NUCLEOTIDE SEQUENCE</scope>
    <source>
        <strain evidence="4">DSM 21943</strain>
    </source>
</reference>
<keyword evidence="5" id="KW-1185">Reference proteome</keyword>
<accession>A0ABS2SV89</accession>
<dbReference type="Proteomes" id="UP001179280">
    <property type="component" value="Unassembled WGS sequence"/>
</dbReference>
<sequence>MKALLVIDVQVGLISQGDFAKEVSLIAKVCEQFQQDQSPVIFLKHVSQDETSPFYEQKTSASLVEALVPYATQIIKKETPNAFYQTSLQAALEAENVTHLFITGFNAEFCCMFTTVASHMLGYKVTYLEEAVSSVNNGDVYEMPQLDVPEFIATVFHWSNVVEVLTDEEYKTLYT</sequence>
<organism evidence="4 5">
    <name type="scientific">Shouchella xiaoxiensis</name>
    <dbReference type="NCBI Taxonomy" id="766895"/>
    <lineage>
        <taxon>Bacteria</taxon>
        <taxon>Bacillati</taxon>
        <taxon>Bacillota</taxon>
        <taxon>Bacilli</taxon>
        <taxon>Bacillales</taxon>
        <taxon>Bacillaceae</taxon>
        <taxon>Shouchella</taxon>
    </lineage>
</organism>
<name>A0ABS2SV89_9BACI</name>
<dbReference type="PANTHER" id="PTHR43540:SF6">
    <property type="entry name" value="ISOCHORISMATASE-LIKE DOMAIN-CONTAINING PROTEIN"/>
    <property type="match status" value="1"/>
</dbReference>